<protein>
    <recommendedName>
        <fullName evidence="5">Tyr recombinase domain-containing protein</fullName>
    </recommendedName>
</protein>
<comment type="caution">
    <text evidence="6">The sequence shown here is derived from an EMBL/GenBank/DDBJ whole genome shotgun (WGS) entry which is preliminary data.</text>
</comment>
<dbReference type="Gene3D" id="1.10.443.10">
    <property type="entry name" value="Intergrase catalytic core"/>
    <property type="match status" value="1"/>
</dbReference>
<keyword evidence="4" id="KW-0233">DNA recombination</keyword>
<organism evidence="6 7">
    <name type="scientific">Atopobium minutum 10063974</name>
    <dbReference type="NCBI Taxonomy" id="997872"/>
    <lineage>
        <taxon>Bacteria</taxon>
        <taxon>Bacillati</taxon>
        <taxon>Actinomycetota</taxon>
        <taxon>Coriobacteriia</taxon>
        <taxon>Coriobacteriales</taxon>
        <taxon>Atopobiaceae</taxon>
        <taxon>Atopobium</taxon>
    </lineage>
</organism>
<comment type="similarity">
    <text evidence="1">Belongs to the 'phage' integrase family.</text>
</comment>
<accession>N2BVP6</accession>
<dbReference type="HOGENOM" id="CLU_027562_17_1_11"/>
<dbReference type="PATRIC" id="fig|997872.3.peg.226"/>
<dbReference type="Pfam" id="PF14659">
    <property type="entry name" value="Phage_int_SAM_3"/>
    <property type="match status" value="1"/>
</dbReference>
<dbReference type="GO" id="GO:0006310">
    <property type="term" value="P:DNA recombination"/>
    <property type="evidence" value="ECO:0007669"/>
    <property type="project" value="UniProtKB-KW"/>
</dbReference>
<keyword evidence="3" id="KW-0238">DNA-binding</keyword>
<dbReference type="GO" id="GO:0003677">
    <property type="term" value="F:DNA binding"/>
    <property type="evidence" value="ECO:0007669"/>
    <property type="project" value="UniProtKB-KW"/>
</dbReference>
<evidence type="ECO:0000259" key="5">
    <source>
        <dbReference type="PROSITE" id="PS51898"/>
    </source>
</evidence>
<sequence length="356" mass="41527">MAIDKTPSGKWRVRVEIGRDANGCRKRKTGVFPTKREAKAAEHLWSELARKNVVVRESMTFGQFVDTVYLPQAKTRVRYNTYRMYVRDLKLRLLPAFDHIKMEDITHERIQAVLGACSSYKVATNTRDTLRQVLNEAVAFGYINSNPATQRYTMPKREVYPEDHNGDWLTSFEQHDAFIDKIDNELFKTIAVLGLSLGLRKGEIFGLNWEDIDFDKRLVHVQRTYVNEEHGHKLMPPKTKKSDRYIPLRKSITKWLYELYERREKPTGAICVNYKGRRANPRVASHRWLAYVRKNNLPYVTMLNMRHSFATACLMAGMEISKVSRYLGHASINTTVARYVRYKAEDMVSDFDSFIE</sequence>
<dbReference type="RefSeq" id="WP_002563001.1">
    <property type="nucleotide sequence ID" value="NZ_KB822533.1"/>
</dbReference>
<dbReference type="InterPro" id="IPR050090">
    <property type="entry name" value="Tyrosine_recombinase_XerCD"/>
</dbReference>
<dbReference type="InterPro" id="IPR010998">
    <property type="entry name" value="Integrase_recombinase_N"/>
</dbReference>
<keyword evidence="7" id="KW-1185">Reference proteome</keyword>
<dbReference type="InterPro" id="IPR002104">
    <property type="entry name" value="Integrase_catalytic"/>
</dbReference>
<dbReference type="Gene3D" id="1.10.150.130">
    <property type="match status" value="1"/>
</dbReference>
<dbReference type="CDD" id="cd01189">
    <property type="entry name" value="INT_ICEBs1_C_like"/>
    <property type="match status" value="1"/>
</dbReference>
<dbReference type="InterPro" id="IPR013762">
    <property type="entry name" value="Integrase-like_cat_sf"/>
</dbReference>
<name>N2BVP6_9ACTN</name>
<dbReference type="AlphaFoldDB" id="N2BVP6"/>
<gene>
    <name evidence="6" type="ORF">HMPREF1091_00226</name>
</gene>
<proteinExistence type="inferred from homology"/>
<evidence type="ECO:0000313" key="7">
    <source>
        <dbReference type="Proteomes" id="UP000012651"/>
    </source>
</evidence>
<dbReference type="GO" id="GO:0015074">
    <property type="term" value="P:DNA integration"/>
    <property type="evidence" value="ECO:0007669"/>
    <property type="project" value="UniProtKB-KW"/>
</dbReference>
<feature type="domain" description="Tyr recombinase" evidence="5">
    <location>
        <begin position="164"/>
        <end position="352"/>
    </location>
</feature>
<dbReference type="EMBL" id="AGXC01000001">
    <property type="protein sequence ID" value="EMZ42668.1"/>
    <property type="molecule type" value="Genomic_DNA"/>
</dbReference>
<evidence type="ECO:0000313" key="6">
    <source>
        <dbReference type="EMBL" id="EMZ42668.1"/>
    </source>
</evidence>
<evidence type="ECO:0000256" key="3">
    <source>
        <dbReference type="ARBA" id="ARBA00023125"/>
    </source>
</evidence>
<dbReference type="InterPro" id="IPR004107">
    <property type="entry name" value="Integrase_SAM-like_N"/>
</dbReference>
<dbReference type="OrthoDB" id="148546at2"/>
<reference evidence="6 7" key="1">
    <citation type="submission" date="2013-03" db="EMBL/GenBank/DDBJ databases">
        <title>The Genome Sequence of Atopobium minutum 10063974.</title>
        <authorList>
            <consortium name="The Broad Institute Genome Sequencing Platform"/>
            <person name="Earl A."/>
            <person name="Ward D."/>
            <person name="Feldgarden M."/>
            <person name="Gevers D."/>
            <person name="Lambert T."/>
            <person name="Marvaud J.-C."/>
            <person name="Courvalin P."/>
            <person name="Walker B."/>
            <person name="Young S.K."/>
            <person name="Zeng Q."/>
            <person name="Gargeya S."/>
            <person name="Fitzgerald M."/>
            <person name="Haas B."/>
            <person name="Abouelleil A."/>
            <person name="Alvarado L."/>
            <person name="Arachchi H.M."/>
            <person name="Berlin A.M."/>
            <person name="Chapman S.B."/>
            <person name="Dewar J."/>
            <person name="Goldberg J."/>
            <person name="Griggs A."/>
            <person name="Gujja S."/>
            <person name="Hansen M."/>
            <person name="Howarth C."/>
            <person name="Imamovic A."/>
            <person name="Larimer J."/>
            <person name="McCowan C."/>
            <person name="Murphy C."/>
            <person name="Neiman D."/>
            <person name="Pearson M."/>
            <person name="Priest M."/>
            <person name="Roberts A."/>
            <person name="Saif S."/>
            <person name="Shea T."/>
            <person name="Sisk P."/>
            <person name="Sykes S."/>
            <person name="Wortman J."/>
            <person name="Nusbaum C."/>
            <person name="Birren B."/>
        </authorList>
    </citation>
    <scope>NUCLEOTIDE SEQUENCE [LARGE SCALE GENOMIC DNA]</scope>
    <source>
        <strain evidence="6 7">10063974</strain>
    </source>
</reference>
<evidence type="ECO:0000256" key="1">
    <source>
        <dbReference type="ARBA" id="ARBA00008857"/>
    </source>
</evidence>
<dbReference type="SUPFAM" id="SSF56349">
    <property type="entry name" value="DNA breaking-rejoining enzymes"/>
    <property type="match status" value="1"/>
</dbReference>
<dbReference type="PANTHER" id="PTHR30349">
    <property type="entry name" value="PHAGE INTEGRASE-RELATED"/>
    <property type="match status" value="1"/>
</dbReference>
<evidence type="ECO:0000256" key="2">
    <source>
        <dbReference type="ARBA" id="ARBA00022908"/>
    </source>
</evidence>
<keyword evidence="2" id="KW-0229">DNA integration</keyword>
<dbReference type="PROSITE" id="PS51898">
    <property type="entry name" value="TYR_RECOMBINASE"/>
    <property type="match status" value="1"/>
</dbReference>
<dbReference type="InterPro" id="IPR011010">
    <property type="entry name" value="DNA_brk_join_enz"/>
</dbReference>
<dbReference type="Pfam" id="PF00589">
    <property type="entry name" value="Phage_integrase"/>
    <property type="match status" value="1"/>
</dbReference>
<dbReference type="Proteomes" id="UP000012651">
    <property type="component" value="Unassembled WGS sequence"/>
</dbReference>
<evidence type="ECO:0000256" key="4">
    <source>
        <dbReference type="ARBA" id="ARBA00023172"/>
    </source>
</evidence>
<dbReference type="PANTHER" id="PTHR30349:SF64">
    <property type="entry name" value="PROPHAGE INTEGRASE INTD-RELATED"/>
    <property type="match status" value="1"/>
</dbReference>